<organism evidence="5 6">
    <name type="scientific">Oikopleura dioica</name>
    <name type="common">Tunicate</name>
    <dbReference type="NCBI Taxonomy" id="34765"/>
    <lineage>
        <taxon>Eukaryota</taxon>
        <taxon>Metazoa</taxon>
        <taxon>Chordata</taxon>
        <taxon>Tunicata</taxon>
        <taxon>Appendicularia</taxon>
        <taxon>Copelata</taxon>
        <taxon>Oikopleuridae</taxon>
        <taxon>Oikopleura</taxon>
    </lineage>
</organism>
<evidence type="ECO:0000313" key="6">
    <source>
        <dbReference type="Proteomes" id="UP000001307"/>
    </source>
</evidence>
<evidence type="ECO:0000256" key="3">
    <source>
        <dbReference type="PROSITE-ProRule" id="PRU00121"/>
    </source>
</evidence>
<dbReference type="PROSITE" id="PS50070">
    <property type="entry name" value="KRINGLE_2"/>
    <property type="match status" value="1"/>
</dbReference>
<protein>
    <recommendedName>
        <fullName evidence="4">Kringle domain-containing protein</fullName>
    </recommendedName>
</protein>
<dbReference type="InterPro" id="IPR000001">
    <property type="entry name" value="Kringle"/>
</dbReference>
<keyword evidence="1 3" id="KW-0420">Kringle</keyword>
<dbReference type="Gene3D" id="2.40.10.10">
    <property type="entry name" value="Trypsin-like serine proteases"/>
    <property type="match status" value="1"/>
</dbReference>
<dbReference type="InParanoid" id="E4X016"/>
<proteinExistence type="predicted"/>
<dbReference type="Gene3D" id="2.40.20.10">
    <property type="entry name" value="Plasminogen Kringle 4"/>
    <property type="match status" value="1"/>
</dbReference>
<reference evidence="5 6" key="1">
    <citation type="journal article" date="2010" name="Science">
        <title>Plasticity of animal genome architecture unmasked by rapid evolution of a pelagic tunicate.</title>
        <authorList>
            <person name="Denoeud F."/>
            <person name="Henriet S."/>
            <person name="Mungpakdee S."/>
            <person name="Aury J.M."/>
            <person name="Da Silva C."/>
            <person name="Brinkmann H."/>
            <person name="Mikhaleva J."/>
            <person name="Olsen L.C."/>
            <person name="Jubin C."/>
            <person name="Canestro C."/>
            <person name="Bouquet J.M."/>
            <person name="Danks G."/>
            <person name="Poulain J."/>
            <person name="Campsteijn C."/>
            <person name="Adamski M."/>
            <person name="Cross I."/>
            <person name="Yadetie F."/>
            <person name="Muffato M."/>
            <person name="Louis A."/>
            <person name="Butcher S."/>
            <person name="Tsagkogeorga G."/>
            <person name="Konrad A."/>
            <person name="Singh S."/>
            <person name="Jensen M.F."/>
            <person name="Cong E.H."/>
            <person name="Eikeseth-Otteraa H."/>
            <person name="Noel B."/>
            <person name="Anthouard V."/>
            <person name="Porcel B.M."/>
            <person name="Kachouri-Lafond R."/>
            <person name="Nishino A."/>
            <person name="Ugolini M."/>
            <person name="Chourrout P."/>
            <person name="Nishida H."/>
            <person name="Aasland R."/>
            <person name="Huzurbazar S."/>
            <person name="Westhof E."/>
            <person name="Delsuc F."/>
            <person name="Lehrach H."/>
            <person name="Reinhardt R."/>
            <person name="Weissenbach J."/>
            <person name="Roy S.W."/>
            <person name="Artiguenave F."/>
            <person name="Postlethwait J.H."/>
            <person name="Manak J.R."/>
            <person name="Thompson E.M."/>
            <person name="Jaillon O."/>
            <person name="Du Pasquier L."/>
            <person name="Boudinot P."/>
            <person name="Liberles D.A."/>
            <person name="Volff J.N."/>
            <person name="Philippe H."/>
            <person name="Lenhard B."/>
            <person name="Roest Crollius H."/>
            <person name="Wincker P."/>
            <person name="Chourrout D."/>
        </authorList>
    </citation>
    <scope>NUCLEOTIDE SEQUENCE [LARGE SCALE GENOMIC DNA]</scope>
</reference>
<dbReference type="GO" id="GO:0005102">
    <property type="term" value="F:signaling receptor binding"/>
    <property type="evidence" value="ECO:0007669"/>
    <property type="project" value="TreeGrafter"/>
</dbReference>
<dbReference type="OrthoDB" id="6380398at2759"/>
<dbReference type="SUPFAM" id="SSF57440">
    <property type="entry name" value="Kringle-like"/>
    <property type="match status" value="1"/>
</dbReference>
<dbReference type="PANTHER" id="PTHR24261:SF7">
    <property type="entry name" value="KRINGLE DOMAIN-CONTAINING PROTEIN"/>
    <property type="match status" value="1"/>
</dbReference>
<evidence type="ECO:0000256" key="1">
    <source>
        <dbReference type="ARBA" id="ARBA00022572"/>
    </source>
</evidence>
<dbReference type="PROSITE" id="PS00134">
    <property type="entry name" value="TRYPSIN_HIS"/>
    <property type="match status" value="1"/>
</dbReference>
<name>E4X016_OIKDI</name>
<dbReference type="Pfam" id="PF00089">
    <property type="entry name" value="Trypsin"/>
    <property type="match status" value="1"/>
</dbReference>
<dbReference type="EMBL" id="FN653020">
    <property type="protein sequence ID" value="CBY23114.1"/>
    <property type="molecule type" value="Genomic_DNA"/>
</dbReference>
<dbReference type="GO" id="GO:0006508">
    <property type="term" value="P:proteolysis"/>
    <property type="evidence" value="ECO:0007669"/>
    <property type="project" value="InterPro"/>
</dbReference>
<dbReference type="InterPro" id="IPR001254">
    <property type="entry name" value="Trypsin_dom"/>
</dbReference>
<dbReference type="GO" id="GO:0004252">
    <property type="term" value="F:serine-type endopeptidase activity"/>
    <property type="evidence" value="ECO:0007669"/>
    <property type="project" value="InterPro"/>
</dbReference>
<dbReference type="InterPro" id="IPR050759">
    <property type="entry name" value="Serine_protease_kringle"/>
</dbReference>
<feature type="domain" description="Kringle" evidence="4">
    <location>
        <begin position="64"/>
        <end position="124"/>
    </location>
</feature>
<gene>
    <name evidence="5" type="ORF">GSOID_T00015042001</name>
</gene>
<dbReference type="InterPro" id="IPR013806">
    <property type="entry name" value="Kringle-like"/>
</dbReference>
<dbReference type="GO" id="GO:0005615">
    <property type="term" value="C:extracellular space"/>
    <property type="evidence" value="ECO:0007669"/>
    <property type="project" value="TreeGrafter"/>
</dbReference>
<dbReference type="SMART" id="SM00130">
    <property type="entry name" value="KR"/>
    <property type="match status" value="1"/>
</dbReference>
<dbReference type="InterPro" id="IPR043504">
    <property type="entry name" value="Peptidase_S1_PA_chymotrypsin"/>
</dbReference>
<keyword evidence="2" id="KW-1015">Disulfide bond</keyword>
<dbReference type="Proteomes" id="UP000001307">
    <property type="component" value="Unassembled WGS sequence"/>
</dbReference>
<sequence length="255" mass="29148">MNRLLKKTIRENHHIGRYPWLTRNGEWKFFARQHEINKDLKRELICEIRARDCRPESLEHAERTVTGIPCQAWNATLPHKPISLPPFPSLAGSRCHVLGEDEQFPWCYTTDPARRWEYCALPRCAEDGINIPKDEIESDLNEILEAERYCGRSNCQSRIIGATTSKPCSHPWMAQIAYSKPQTFADHTRGQHACGASIIGSCWVITAAHCLMVSDRSSNARTIQAAVERGTFQVRSGRFNKEGEDEINAQDRIIF</sequence>
<accession>E4X016</accession>
<keyword evidence="6" id="KW-1185">Reference proteome</keyword>
<evidence type="ECO:0000259" key="4">
    <source>
        <dbReference type="PROSITE" id="PS50070"/>
    </source>
</evidence>
<evidence type="ECO:0000313" key="5">
    <source>
        <dbReference type="EMBL" id="CBY23114.1"/>
    </source>
</evidence>
<evidence type="ECO:0000256" key="2">
    <source>
        <dbReference type="ARBA" id="ARBA00023157"/>
    </source>
</evidence>
<comment type="caution">
    <text evidence="3">Lacks conserved residue(s) required for the propagation of feature annotation.</text>
</comment>
<dbReference type="InterPro" id="IPR018114">
    <property type="entry name" value="TRYPSIN_HIS"/>
</dbReference>
<dbReference type="AlphaFoldDB" id="E4X016"/>
<dbReference type="Pfam" id="PF00051">
    <property type="entry name" value="Kringle"/>
    <property type="match status" value="1"/>
</dbReference>
<dbReference type="InterPro" id="IPR038178">
    <property type="entry name" value="Kringle_sf"/>
</dbReference>
<dbReference type="SUPFAM" id="SSF50494">
    <property type="entry name" value="Trypsin-like serine proteases"/>
    <property type="match status" value="1"/>
</dbReference>
<dbReference type="PANTHER" id="PTHR24261">
    <property type="entry name" value="PLASMINOGEN-RELATED"/>
    <property type="match status" value="1"/>
</dbReference>
<dbReference type="InterPro" id="IPR009003">
    <property type="entry name" value="Peptidase_S1_PA"/>
</dbReference>